<comment type="subcellular location">
    <subcellularLocation>
        <location evidence="2">Membrane</location>
        <topology evidence="2">Multi-pass membrane protein</topology>
    </subcellularLocation>
</comment>
<sequence length="258" mass="28277">MPAPVDREDRDPQEAEESVQLLPPGQASEATPDLAEMGLSAQKFNPEWRKGDDIARYTALSASFFTLVVTLVGLLTQSAEYTWFSWHPILHTLAFPVFVYGVLTLQPTSQPKSKEAGLVRHQAALFGVAVPAAILGTVAVFYNKYLHDKHHFKSLHGQLGLLCTLWLVVQVLVGGASVWGGGVAFGGGMKAKKVWRYHRISGYVLFLCLLCTINLGGESGWAKRNVGAFFKFVAYTIAPVVVLGASAVRVRWSKMKIF</sequence>
<dbReference type="PROSITE" id="PS50939">
    <property type="entry name" value="CYTOCHROME_B561"/>
    <property type="match status" value="1"/>
</dbReference>
<feature type="transmembrane region" description="Helical" evidence="12">
    <location>
        <begin position="200"/>
        <end position="217"/>
    </location>
</feature>
<accession>A0A0D7B4T4</accession>
<evidence type="ECO:0000256" key="9">
    <source>
        <dbReference type="ARBA" id="ARBA00023004"/>
    </source>
</evidence>
<dbReference type="Gene3D" id="1.20.120.1770">
    <property type="match status" value="1"/>
</dbReference>
<evidence type="ECO:0000256" key="6">
    <source>
        <dbReference type="ARBA" id="ARBA00022723"/>
    </source>
</evidence>
<proteinExistence type="predicted"/>
<feature type="region of interest" description="Disordered" evidence="11">
    <location>
        <begin position="1"/>
        <end position="30"/>
    </location>
</feature>
<dbReference type="Proteomes" id="UP000054007">
    <property type="component" value="Unassembled WGS sequence"/>
</dbReference>
<evidence type="ECO:0000256" key="5">
    <source>
        <dbReference type="ARBA" id="ARBA00022692"/>
    </source>
</evidence>
<evidence type="ECO:0000256" key="1">
    <source>
        <dbReference type="ARBA" id="ARBA00001970"/>
    </source>
</evidence>
<feature type="transmembrane region" description="Helical" evidence="12">
    <location>
        <begin position="165"/>
        <end position="188"/>
    </location>
</feature>
<dbReference type="AlphaFoldDB" id="A0A0D7B4T4"/>
<dbReference type="PANTHER" id="PTHR15422:SF45">
    <property type="entry name" value="CYTOCHROME B561 DOMAIN-CONTAINING PROTEIN"/>
    <property type="match status" value="1"/>
</dbReference>
<dbReference type="SMART" id="SM00665">
    <property type="entry name" value="B561"/>
    <property type="match status" value="1"/>
</dbReference>
<dbReference type="PANTHER" id="PTHR15422">
    <property type="entry name" value="OS05G0565100 PROTEIN"/>
    <property type="match status" value="1"/>
</dbReference>
<feature type="domain" description="Cytochrome b561" evidence="13">
    <location>
        <begin position="51"/>
        <end position="252"/>
    </location>
</feature>
<evidence type="ECO:0000313" key="14">
    <source>
        <dbReference type="EMBL" id="KIY65205.1"/>
    </source>
</evidence>
<dbReference type="InterPro" id="IPR006593">
    <property type="entry name" value="Cyt_b561/ferric_Rdtase_TM"/>
</dbReference>
<feature type="transmembrane region" description="Helical" evidence="12">
    <location>
        <begin position="123"/>
        <end position="145"/>
    </location>
</feature>
<dbReference type="GO" id="GO:0016020">
    <property type="term" value="C:membrane"/>
    <property type="evidence" value="ECO:0007669"/>
    <property type="project" value="UniProtKB-SubCell"/>
</dbReference>
<dbReference type="EMBL" id="KN880600">
    <property type="protein sequence ID" value="KIY65205.1"/>
    <property type="molecule type" value="Genomic_DNA"/>
</dbReference>
<reference evidence="14 15" key="1">
    <citation type="journal article" date="2015" name="Fungal Genet. Biol.">
        <title>Evolution of novel wood decay mechanisms in Agaricales revealed by the genome sequences of Fistulina hepatica and Cylindrobasidium torrendii.</title>
        <authorList>
            <person name="Floudas D."/>
            <person name="Held B.W."/>
            <person name="Riley R."/>
            <person name="Nagy L.G."/>
            <person name="Koehler G."/>
            <person name="Ransdell A.S."/>
            <person name="Younus H."/>
            <person name="Chow J."/>
            <person name="Chiniquy J."/>
            <person name="Lipzen A."/>
            <person name="Tritt A."/>
            <person name="Sun H."/>
            <person name="Haridas S."/>
            <person name="LaButti K."/>
            <person name="Ohm R.A."/>
            <person name="Kues U."/>
            <person name="Blanchette R.A."/>
            <person name="Grigoriev I.V."/>
            <person name="Minto R.E."/>
            <person name="Hibbett D.S."/>
        </authorList>
    </citation>
    <scope>NUCLEOTIDE SEQUENCE [LARGE SCALE GENOMIC DNA]</scope>
    <source>
        <strain evidence="14 15">FP15055 ss-10</strain>
    </source>
</reference>
<feature type="compositionally biased region" description="Basic and acidic residues" evidence="11">
    <location>
        <begin position="1"/>
        <end position="13"/>
    </location>
</feature>
<organism evidence="14 15">
    <name type="scientific">Cylindrobasidium torrendii FP15055 ss-10</name>
    <dbReference type="NCBI Taxonomy" id="1314674"/>
    <lineage>
        <taxon>Eukaryota</taxon>
        <taxon>Fungi</taxon>
        <taxon>Dikarya</taxon>
        <taxon>Basidiomycota</taxon>
        <taxon>Agaricomycotina</taxon>
        <taxon>Agaricomycetes</taxon>
        <taxon>Agaricomycetidae</taxon>
        <taxon>Agaricales</taxon>
        <taxon>Marasmiineae</taxon>
        <taxon>Physalacriaceae</taxon>
        <taxon>Cylindrobasidium</taxon>
    </lineage>
</organism>
<evidence type="ECO:0000256" key="3">
    <source>
        <dbReference type="ARBA" id="ARBA00022448"/>
    </source>
</evidence>
<evidence type="ECO:0000256" key="4">
    <source>
        <dbReference type="ARBA" id="ARBA00022617"/>
    </source>
</evidence>
<evidence type="ECO:0000256" key="10">
    <source>
        <dbReference type="ARBA" id="ARBA00023136"/>
    </source>
</evidence>
<evidence type="ECO:0000313" key="15">
    <source>
        <dbReference type="Proteomes" id="UP000054007"/>
    </source>
</evidence>
<evidence type="ECO:0000256" key="12">
    <source>
        <dbReference type="SAM" id="Phobius"/>
    </source>
</evidence>
<keyword evidence="4" id="KW-0349">Heme</keyword>
<feature type="transmembrane region" description="Helical" evidence="12">
    <location>
        <begin position="83"/>
        <end position="103"/>
    </location>
</feature>
<feature type="transmembrane region" description="Helical" evidence="12">
    <location>
        <begin position="229"/>
        <end position="248"/>
    </location>
</feature>
<keyword evidence="10 12" id="KW-0472">Membrane</keyword>
<evidence type="ECO:0000256" key="7">
    <source>
        <dbReference type="ARBA" id="ARBA00022982"/>
    </source>
</evidence>
<protein>
    <recommendedName>
        <fullName evidence="13">Cytochrome b561 domain-containing protein</fullName>
    </recommendedName>
</protein>
<evidence type="ECO:0000256" key="2">
    <source>
        <dbReference type="ARBA" id="ARBA00004141"/>
    </source>
</evidence>
<keyword evidence="8 12" id="KW-1133">Transmembrane helix</keyword>
<dbReference type="OrthoDB" id="432881at2759"/>
<evidence type="ECO:0000256" key="11">
    <source>
        <dbReference type="SAM" id="MobiDB-lite"/>
    </source>
</evidence>
<keyword evidence="9" id="KW-0408">Iron</keyword>
<comment type="cofactor">
    <cofactor evidence="1">
        <name>heme b</name>
        <dbReference type="ChEBI" id="CHEBI:60344"/>
    </cofactor>
</comment>
<evidence type="ECO:0000259" key="13">
    <source>
        <dbReference type="PROSITE" id="PS50939"/>
    </source>
</evidence>
<keyword evidence="15" id="KW-1185">Reference proteome</keyword>
<keyword evidence="7" id="KW-0249">Electron transport</keyword>
<keyword evidence="6" id="KW-0479">Metal-binding</keyword>
<keyword evidence="3" id="KW-0813">Transport</keyword>
<dbReference type="GO" id="GO:0140575">
    <property type="term" value="F:transmembrane monodehydroascorbate reductase activity"/>
    <property type="evidence" value="ECO:0007669"/>
    <property type="project" value="InterPro"/>
</dbReference>
<dbReference type="Pfam" id="PF03188">
    <property type="entry name" value="Cytochrom_B561"/>
    <property type="match status" value="1"/>
</dbReference>
<gene>
    <name evidence="14" type="ORF">CYLTODRAFT_424556</name>
</gene>
<dbReference type="InterPro" id="IPR045150">
    <property type="entry name" value="CYB561D1/2"/>
</dbReference>
<dbReference type="GO" id="GO:0046872">
    <property type="term" value="F:metal ion binding"/>
    <property type="evidence" value="ECO:0007669"/>
    <property type="project" value="UniProtKB-KW"/>
</dbReference>
<feature type="transmembrane region" description="Helical" evidence="12">
    <location>
        <begin position="57"/>
        <end position="77"/>
    </location>
</feature>
<name>A0A0D7B4T4_9AGAR</name>
<evidence type="ECO:0000256" key="8">
    <source>
        <dbReference type="ARBA" id="ARBA00022989"/>
    </source>
</evidence>
<dbReference type="CDD" id="cd08761">
    <property type="entry name" value="Cyt_b561_CYB561D2_like"/>
    <property type="match status" value="1"/>
</dbReference>
<keyword evidence="5 12" id="KW-0812">Transmembrane</keyword>